<feature type="compositionally biased region" description="Basic and acidic residues" evidence="1">
    <location>
        <begin position="69"/>
        <end position="83"/>
    </location>
</feature>
<evidence type="ECO:0000313" key="3">
    <source>
        <dbReference type="Proteomes" id="UP000735302"/>
    </source>
</evidence>
<organism evidence="2 3">
    <name type="scientific">Plakobranchus ocellatus</name>
    <dbReference type="NCBI Taxonomy" id="259542"/>
    <lineage>
        <taxon>Eukaryota</taxon>
        <taxon>Metazoa</taxon>
        <taxon>Spiralia</taxon>
        <taxon>Lophotrochozoa</taxon>
        <taxon>Mollusca</taxon>
        <taxon>Gastropoda</taxon>
        <taxon>Heterobranchia</taxon>
        <taxon>Euthyneura</taxon>
        <taxon>Panpulmonata</taxon>
        <taxon>Sacoglossa</taxon>
        <taxon>Placobranchoidea</taxon>
        <taxon>Plakobranchidae</taxon>
        <taxon>Plakobranchus</taxon>
    </lineage>
</organism>
<dbReference type="Proteomes" id="UP000735302">
    <property type="component" value="Unassembled WGS sequence"/>
</dbReference>
<evidence type="ECO:0000256" key="1">
    <source>
        <dbReference type="SAM" id="MobiDB-lite"/>
    </source>
</evidence>
<keyword evidence="3" id="KW-1185">Reference proteome</keyword>
<reference evidence="2 3" key="1">
    <citation type="journal article" date="2021" name="Elife">
        <title>Chloroplast acquisition without the gene transfer in kleptoplastic sea slugs, Plakobranchus ocellatus.</title>
        <authorList>
            <person name="Maeda T."/>
            <person name="Takahashi S."/>
            <person name="Yoshida T."/>
            <person name="Shimamura S."/>
            <person name="Takaki Y."/>
            <person name="Nagai Y."/>
            <person name="Toyoda A."/>
            <person name="Suzuki Y."/>
            <person name="Arimoto A."/>
            <person name="Ishii H."/>
            <person name="Satoh N."/>
            <person name="Nishiyama T."/>
            <person name="Hasebe M."/>
            <person name="Maruyama T."/>
            <person name="Minagawa J."/>
            <person name="Obokata J."/>
            <person name="Shigenobu S."/>
        </authorList>
    </citation>
    <scope>NUCLEOTIDE SEQUENCE [LARGE SCALE GENOMIC DNA]</scope>
</reference>
<sequence length="167" mass="18855">MVKVWEENVGEERRPKLSCMGWAERESSLTGLNPNRGLQKAAEHKKLERDTRSQTILRVCPNDPSVGHGKGEVRTGRGGERKLRGSHFYVPPAGLSALVLKTTQHQKNKHGLSTRENRRSEAQTFCRIIPFLTPLFSKHDAHLNGPAYHCFDSYLPQTPGQRKMSTN</sequence>
<feature type="region of interest" description="Disordered" evidence="1">
    <location>
        <begin position="61"/>
        <end position="84"/>
    </location>
</feature>
<gene>
    <name evidence="2" type="ORF">PoB_005712700</name>
</gene>
<protein>
    <submittedName>
        <fullName evidence="2">Uncharacterized protein</fullName>
    </submittedName>
</protein>
<dbReference type="EMBL" id="BLXT01006250">
    <property type="protein sequence ID" value="GFO30622.1"/>
    <property type="molecule type" value="Genomic_DNA"/>
</dbReference>
<evidence type="ECO:0000313" key="2">
    <source>
        <dbReference type="EMBL" id="GFO30622.1"/>
    </source>
</evidence>
<name>A0AAV4CGS8_9GAST</name>
<accession>A0AAV4CGS8</accession>
<comment type="caution">
    <text evidence="2">The sequence shown here is derived from an EMBL/GenBank/DDBJ whole genome shotgun (WGS) entry which is preliminary data.</text>
</comment>
<dbReference type="AlphaFoldDB" id="A0AAV4CGS8"/>
<proteinExistence type="predicted"/>